<name>K9YX44_DACS8</name>
<reference evidence="2" key="1">
    <citation type="submission" date="2012-04" db="EMBL/GenBank/DDBJ databases">
        <title>Finished genome of Dactylococcopsis salina PCC 8305.</title>
        <authorList>
            <consortium name="US DOE Joint Genome Institute"/>
            <person name="Gugger M."/>
            <person name="Coursin T."/>
            <person name="Rippka R."/>
            <person name="Tandeau De Marsac N."/>
            <person name="Huntemann M."/>
            <person name="Wei C.-L."/>
            <person name="Han J."/>
            <person name="Detter J.C."/>
            <person name="Han C."/>
            <person name="Tapia R."/>
            <person name="Daligault H."/>
            <person name="Chen A."/>
            <person name="Krypides N."/>
            <person name="Mavromatis K."/>
            <person name="Markowitz V."/>
            <person name="Szeto E."/>
            <person name="Ivanova N."/>
            <person name="Ovchinnikova G."/>
            <person name="Pagani I."/>
            <person name="Pati A."/>
            <person name="Goodwin L."/>
            <person name="Peters L."/>
            <person name="Pitluck S."/>
            <person name="Woyke T."/>
            <person name="Kerfeld C."/>
        </authorList>
    </citation>
    <scope>NUCLEOTIDE SEQUENCE [LARGE SCALE GENOMIC DNA]</scope>
    <source>
        <strain evidence="2">PCC 8305</strain>
    </source>
</reference>
<dbReference type="RefSeq" id="WP_015230481.1">
    <property type="nucleotide sequence ID" value="NC_019780.1"/>
</dbReference>
<evidence type="ECO:0000259" key="1">
    <source>
        <dbReference type="Pfam" id="PF04784"/>
    </source>
</evidence>
<dbReference type="InterPro" id="IPR006869">
    <property type="entry name" value="DUF547"/>
</dbReference>
<dbReference type="GO" id="GO:0009055">
    <property type="term" value="F:electron transfer activity"/>
    <property type="evidence" value="ECO:0007669"/>
    <property type="project" value="TreeGrafter"/>
</dbReference>
<dbReference type="AlphaFoldDB" id="K9YX44"/>
<dbReference type="OrthoDB" id="526867at2"/>
<dbReference type="Pfam" id="PF04784">
    <property type="entry name" value="DUF547"/>
    <property type="match status" value="1"/>
</dbReference>
<accession>K9YX44</accession>
<organism evidence="2 3">
    <name type="scientific">Dactylococcopsis salina (strain PCC 8305)</name>
    <name type="common">Myxobactron salinum</name>
    <dbReference type="NCBI Taxonomy" id="13035"/>
    <lineage>
        <taxon>Bacteria</taxon>
        <taxon>Bacillati</taxon>
        <taxon>Cyanobacteriota</taxon>
        <taxon>Cyanophyceae</taxon>
        <taxon>Nodosilineales</taxon>
        <taxon>Cymatolegaceae</taxon>
        <taxon>Dactylococcopsis</taxon>
    </lineage>
</organism>
<keyword evidence="3" id="KW-1185">Reference proteome</keyword>
<dbReference type="PANTHER" id="PTHR34386:SF1">
    <property type="entry name" value="GLUTAREDOXIN-LIKE PROTEIN NRDH"/>
    <property type="match status" value="1"/>
</dbReference>
<protein>
    <recommendedName>
        <fullName evidence="1">DUF547 domain-containing protein</fullName>
    </recommendedName>
</protein>
<dbReference type="PATRIC" id="fig|13035.3.peg.3362"/>
<evidence type="ECO:0000313" key="3">
    <source>
        <dbReference type="Proteomes" id="UP000010482"/>
    </source>
</evidence>
<gene>
    <name evidence="2" type="ORF">Dacsa_2948</name>
</gene>
<dbReference type="EMBL" id="CP003944">
    <property type="protein sequence ID" value="AFZ51501.1"/>
    <property type="molecule type" value="Genomic_DNA"/>
</dbReference>
<evidence type="ECO:0000313" key="2">
    <source>
        <dbReference type="EMBL" id="AFZ51501.1"/>
    </source>
</evidence>
<dbReference type="eggNOG" id="COG0398">
    <property type="taxonomic scope" value="Bacteria"/>
</dbReference>
<dbReference type="InterPro" id="IPR051548">
    <property type="entry name" value="Grx-like_ET"/>
</dbReference>
<dbReference type="STRING" id="13035.Dacsa_2948"/>
<dbReference type="PANTHER" id="PTHR34386">
    <property type="entry name" value="GLUTAREDOXIN"/>
    <property type="match status" value="1"/>
</dbReference>
<feature type="domain" description="DUF547" evidence="1">
    <location>
        <begin position="47"/>
        <end position="162"/>
    </location>
</feature>
<dbReference type="KEGG" id="dsl:Dacsa_2948"/>
<dbReference type="Proteomes" id="UP000010482">
    <property type="component" value="Chromosome"/>
</dbReference>
<dbReference type="GO" id="GO:0045454">
    <property type="term" value="P:cell redox homeostasis"/>
    <property type="evidence" value="ECO:0007669"/>
    <property type="project" value="TreeGrafter"/>
</dbReference>
<sequence length="231" mass="27202">MINFSVWDQLLKEYVNVSGEVDYQRWQIEAKSDLNQWLNSNSNLQLKQLMNEEALTTLINLYNALVIAEVLDKYPLASIRPIFLGIPNWLSFLRFFSKPVYHLNNKAVSLNDIEHKMLRQQWHEPRIHFALVCAARGCPLLRNEAYQSSGIDEQLEADAIRFMNNLDKVKYFPESNLLQCSQIFKWYREDFLQVASSLPHYINQHRSSKISTSVSIQYLSYDWRLNEPIIN</sequence>
<proteinExistence type="predicted"/>
<dbReference type="HOGENOM" id="CLU_054137_1_2_3"/>